<dbReference type="Gene3D" id="3.10.180.10">
    <property type="entry name" value="2,3-Dihydroxybiphenyl 1,2-Dioxygenase, domain 1"/>
    <property type="match status" value="1"/>
</dbReference>
<dbReference type="InterPro" id="IPR037523">
    <property type="entry name" value="VOC_core"/>
</dbReference>
<sequence>MEHAVDKTVRAATVLDGQADPDWRGVHHLAMVTPDMDTTVRFYVGVLGMPLVATLRAGPMRHYFFELGPGNAIAFFEVPGAETFAKPAGASSSRAIQFDHVSFGLDDEAALIALQQRLVAFGCEVTPVVDHDILRSIYFHDPNGIALEASWWTVDGETLAFVPDDPQFFADPDPVPAVAELADGGLRSMPSTRLR</sequence>
<proteinExistence type="predicted"/>
<dbReference type="PANTHER" id="PTHR36110:SF4">
    <property type="entry name" value="RING-CLEAVING DIOXYGENASE MHQA-RELATED"/>
    <property type="match status" value="1"/>
</dbReference>
<dbReference type="InterPro" id="IPR029068">
    <property type="entry name" value="Glyas_Bleomycin-R_OHBP_Dase"/>
</dbReference>
<protein>
    <recommendedName>
        <fullName evidence="1">VOC domain-containing protein</fullName>
    </recommendedName>
</protein>
<feature type="domain" description="VOC" evidence="1">
    <location>
        <begin position="25"/>
        <end position="152"/>
    </location>
</feature>
<dbReference type="Pfam" id="PF00903">
    <property type="entry name" value="Glyoxalase"/>
    <property type="match status" value="1"/>
</dbReference>
<accession>A0A381TN59</accession>
<dbReference type="InterPro" id="IPR004360">
    <property type="entry name" value="Glyas_Fos-R_dOase_dom"/>
</dbReference>
<dbReference type="EMBL" id="UINC01004877">
    <property type="protein sequence ID" value="SVA17500.1"/>
    <property type="molecule type" value="Genomic_DNA"/>
</dbReference>
<evidence type="ECO:0000259" key="1">
    <source>
        <dbReference type="PROSITE" id="PS51819"/>
    </source>
</evidence>
<dbReference type="InterPro" id="IPR052537">
    <property type="entry name" value="Extradiol_RC_dioxygenase"/>
</dbReference>
<gene>
    <name evidence="2" type="ORF">METZ01_LOCUS70354</name>
</gene>
<dbReference type="PANTHER" id="PTHR36110">
    <property type="entry name" value="RING-CLEAVING DIOXYGENASE MHQE-RELATED"/>
    <property type="match status" value="1"/>
</dbReference>
<dbReference type="PROSITE" id="PS51819">
    <property type="entry name" value="VOC"/>
    <property type="match status" value="1"/>
</dbReference>
<reference evidence="2" key="1">
    <citation type="submission" date="2018-05" db="EMBL/GenBank/DDBJ databases">
        <authorList>
            <person name="Lanie J.A."/>
            <person name="Ng W.-L."/>
            <person name="Kazmierczak K.M."/>
            <person name="Andrzejewski T.M."/>
            <person name="Davidsen T.M."/>
            <person name="Wayne K.J."/>
            <person name="Tettelin H."/>
            <person name="Glass J.I."/>
            <person name="Rusch D."/>
            <person name="Podicherti R."/>
            <person name="Tsui H.-C.T."/>
            <person name="Winkler M.E."/>
        </authorList>
    </citation>
    <scope>NUCLEOTIDE SEQUENCE</scope>
</reference>
<organism evidence="2">
    <name type="scientific">marine metagenome</name>
    <dbReference type="NCBI Taxonomy" id="408172"/>
    <lineage>
        <taxon>unclassified sequences</taxon>
        <taxon>metagenomes</taxon>
        <taxon>ecological metagenomes</taxon>
    </lineage>
</organism>
<dbReference type="CDD" id="cd06587">
    <property type="entry name" value="VOC"/>
    <property type="match status" value="1"/>
</dbReference>
<dbReference type="SUPFAM" id="SSF54593">
    <property type="entry name" value="Glyoxalase/Bleomycin resistance protein/Dihydroxybiphenyl dioxygenase"/>
    <property type="match status" value="1"/>
</dbReference>
<dbReference type="AlphaFoldDB" id="A0A381TN59"/>
<name>A0A381TN59_9ZZZZ</name>
<evidence type="ECO:0000313" key="2">
    <source>
        <dbReference type="EMBL" id="SVA17500.1"/>
    </source>
</evidence>